<dbReference type="Proteomes" id="UP000033618">
    <property type="component" value="Unassembled WGS sequence"/>
</dbReference>
<keyword evidence="2 8" id="KW-0808">Transferase</keyword>
<dbReference type="GO" id="GO:0061603">
    <property type="term" value="F:molybdenum cofactor guanylyltransferase activity"/>
    <property type="evidence" value="ECO:0007669"/>
    <property type="project" value="UniProtKB-EC"/>
</dbReference>
<dbReference type="PANTHER" id="PTHR19136:SF81">
    <property type="entry name" value="MOLYBDENUM COFACTOR GUANYLYLTRANSFERASE"/>
    <property type="match status" value="1"/>
</dbReference>
<evidence type="ECO:0000256" key="7">
    <source>
        <dbReference type="ARBA" id="ARBA00023150"/>
    </source>
</evidence>
<feature type="binding site" evidence="8">
    <location>
        <position position="101"/>
    </location>
    <ligand>
        <name>Mg(2+)</name>
        <dbReference type="ChEBI" id="CHEBI:18420"/>
    </ligand>
</feature>
<dbReference type="EMBL" id="LAQU01000006">
    <property type="protein sequence ID" value="KKB64145.1"/>
    <property type="molecule type" value="Genomic_DNA"/>
</dbReference>
<keyword evidence="6 8" id="KW-0342">GTP-binding</keyword>
<evidence type="ECO:0000256" key="5">
    <source>
        <dbReference type="ARBA" id="ARBA00022842"/>
    </source>
</evidence>
<dbReference type="GO" id="GO:0005737">
    <property type="term" value="C:cytoplasm"/>
    <property type="evidence" value="ECO:0007669"/>
    <property type="project" value="UniProtKB-SubCell"/>
</dbReference>
<evidence type="ECO:0000313" key="11">
    <source>
        <dbReference type="Proteomes" id="UP000033618"/>
    </source>
</evidence>
<dbReference type="GO" id="GO:1902758">
    <property type="term" value="P:bis(molybdopterin guanine dinucleotide)molybdenum biosynthetic process"/>
    <property type="evidence" value="ECO:0007669"/>
    <property type="project" value="TreeGrafter"/>
</dbReference>
<evidence type="ECO:0000256" key="2">
    <source>
        <dbReference type="ARBA" id="ARBA00022679"/>
    </source>
</evidence>
<keyword evidence="7 8" id="KW-0501">Molybdenum cofactor biosynthesis</keyword>
<evidence type="ECO:0000256" key="3">
    <source>
        <dbReference type="ARBA" id="ARBA00022723"/>
    </source>
</evidence>
<dbReference type="PANTHER" id="PTHR19136">
    <property type="entry name" value="MOLYBDENUM COFACTOR GUANYLYLTRANSFERASE"/>
    <property type="match status" value="1"/>
</dbReference>
<dbReference type="GO" id="GO:0005525">
    <property type="term" value="F:GTP binding"/>
    <property type="evidence" value="ECO:0007669"/>
    <property type="project" value="UniProtKB-UniRule"/>
</dbReference>
<keyword evidence="3 8" id="KW-0479">Metal-binding</keyword>
<accession>A0A0F5K2J3</accession>
<feature type="binding site" evidence="8">
    <location>
        <position position="101"/>
    </location>
    <ligand>
        <name>GTP</name>
        <dbReference type="ChEBI" id="CHEBI:37565"/>
    </ligand>
</feature>
<comment type="domain">
    <text evidence="8">The N-terminal domain determines nucleotide recognition and specific binding, while the C-terminal domain determines the specific binding to the target protein.</text>
</comment>
<reference evidence="10 11" key="1">
    <citation type="submission" date="2015-03" db="EMBL/GenBank/DDBJ databases">
        <title>Draft Genome Sequence of Burkholderia andropogonis type strain ICMP2807, isolated from Sorghum bicolor.</title>
        <authorList>
            <person name="Lopes-Santos L."/>
            <person name="Castro D.B."/>
            <person name="Ottoboni L.M."/>
            <person name="Park D."/>
            <person name="Weirc B.S."/>
            <person name="Destefano S.A."/>
        </authorList>
    </citation>
    <scope>NUCLEOTIDE SEQUENCE [LARGE SCALE GENOMIC DNA]</scope>
    <source>
        <strain evidence="10 11">ICMP2807</strain>
    </source>
</reference>
<comment type="catalytic activity">
    <reaction evidence="8">
        <text>Mo-molybdopterin + GTP + H(+) = Mo-molybdopterin guanine dinucleotide + diphosphate</text>
        <dbReference type="Rhea" id="RHEA:34243"/>
        <dbReference type="ChEBI" id="CHEBI:15378"/>
        <dbReference type="ChEBI" id="CHEBI:33019"/>
        <dbReference type="ChEBI" id="CHEBI:37565"/>
        <dbReference type="ChEBI" id="CHEBI:71302"/>
        <dbReference type="ChEBI" id="CHEBI:71310"/>
        <dbReference type="EC" id="2.7.7.77"/>
    </reaction>
</comment>
<evidence type="ECO:0000256" key="1">
    <source>
        <dbReference type="ARBA" id="ARBA00022490"/>
    </source>
</evidence>
<dbReference type="InterPro" id="IPR025877">
    <property type="entry name" value="MobA-like_NTP_Trfase"/>
</dbReference>
<dbReference type="CDD" id="cd02503">
    <property type="entry name" value="MobA"/>
    <property type="match status" value="1"/>
</dbReference>
<feature type="binding site" evidence="8">
    <location>
        <position position="26"/>
    </location>
    <ligand>
        <name>GTP</name>
        <dbReference type="ChEBI" id="CHEBI:37565"/>
    </ligand>
</feature>
<dbReference type="Gene3D" id="3.90.550.10">
    <property type="entry name" value="Spore Coat Polysaccharide Biosynthesis Protein SpsA, Chain A"/>
    <property type="match status" value="1"/>
</dbReference>
<keyword evidence="5 8" id="KW-0460">Magnesium</keyword>
<evidence type="ECO:0000256" key="6">
    <source>
        <dbReference type="ARBA" id="ARBA00023134"/>
    </source>
</evidence>
<evidence type="ECO:0000313" key="10">
    <source>
        <dbReference type="EMBL" id="KKB64145.1"/>
    </source>
</evidence>
<comment type="caution">
    <text evidence="10">The sequence shown here is derived from an EMBL/GenBank/DDBJ whole genome shotgun (WGS) entry which is preliminary data.</text>
</comment>
<dbReference type="PATRIC" id="fig|28092.6.peg.2029"/>
<comment type="function">
    <text evidence="8">Transfers a GMP moiety from GTP to Mo-molybdopterin (Mo-MPT) cofactor (Moco or molybdenum cofactor) to form Mo-molybdopterin guanine dinucleotide (Mo-MGD) cofactor.</text>
</comment>
<dbReference type="HAMAP" id="MF_00316">
    <property type="entry name" value="MobA"/>
    <property type="match status" value="1"/>
</dbReference>
<comment type="subcellular location">
    <subcellularLocation>
        <location evidence="8">Cytoplasm</location>
    </subcellularLocation>
</comment>
<evidence type="ECO:0000256" key="8">
    <source>
        <dbReference type="HAMAP-Rule" id="MF_00316"/>
    </source>
</evidence>
<feature type="binding site" evidence="8">
    <location>
        <begin position="13"/>
        <end position="15"/>
    </location>
    <ligand>
        <name>GTP</name>
        <dbReference type="ChEBI" id="CHEBI:37565"/>
    </ligand>
</feature>
<name>A0A0F5K2J3_9BURK</name>
<dbReference type="STRING" id="28092.WM40_08590"/>
<dbReference type="GO" id="GO:0046872">
    <property type="term" value="F:metal ion binding"/>
    <property type="evidence" value="ECO:0007669"/>
    <property type="project" value="UniProtKB-KW"/>
</dbReference>
<dbReference type="InterPro" id="IPR029044">
    <property type="entry name" value="Nucleotide-diphossugar_trans"/>
</dbReference>
<evidence type="ECO:0000256" key="4">
    <source>
        <dbReference type="ARBA" id="ARBA00022741"/>
    </source>
</evidence>
<dbReference type="SUPFAM" id="SSF53448">
    <property type="entry name" value="Nucleotide-diphospho-sugar transferases"/>
    <property type="match status" value="1"/>
</dbReference>
<keyword evidence="11" id="KW-1185">Reference proteome</keyword>
<organism evidence="10 11">
    <name type="scientific">Robbsia andropogonis</name>
    <dbReference type="NCBI Taxonomy" id="28092"/>
    <lineage>
        <taxon>Bacteria</taxon>
        <taxon>Pseudomonadati</taxon>
        <taxon>Pseudomonadota</taxon>
        <taxon>Betaproteobacteria</taxon>
        <taxon>Burkholderiales</taxon>
        <taxon>Burkholderiaceae</taxon>
        <taxon>Robbsia</taxon>
    </lineage>
</organism>
<protein>
    <recommendedName>
        <fullName evidence="8">Molybdenum cofactor guanylyltransferase</fullName>
        <shortName evidence="8">MoCo guanylyltransferase</shortName>
        <ecNumber evidence="8">2.7.7.77</ecNumber>
    </recommendedName>
    <alternativeName>
        <fullName evidence="8">GTP:molybdopterin guanylyltransferase</fullName>
    </alternativeName>
    <alternativeName>
        <fullName evidence="8">Mo-MPT guanylyltransferase</fullName>
    </alternativeName>
    <alternativeName>
        <fullName evidence="8">Molybdopterin guanylyltransferase</fullName>
    </alternativeName>
    <alternativeName>
        <fullName evidence="8">Molybdopterin-guanine dinucleotide synthase</fullName>
        <shortName evidence="8">MGD synthase</shortName>
    </alternativeName>
</protein>
<dbReference type="InterPro" id="IPR013482">
    <property type="entry name" value="Molybde_CF_guanTrfase"/>
</dbReference>
<proteinExistence type="inferred from homology"/>
<sequence length="234" mass="25247">MSIPRDDITGVILCGGRASRMGGIDKGWVMLNGQPLVEHARARLAPQVGSLIISANRHITRYAALAPVVTDALPDYPGPLAGVVAALRATKTRYLACVPCDVPALPKDLVERLSHGLMRPDVDTAGTAFDADATSIPMRERMDDRSTARHAPGAHAVLSVAATVEEGMRRVHPVCALMDRCILDSSEAWLHQGERRMMSWLARHNARTVDFADFAAFYNINTRDALDAAGRGTG</sequence>
<feature type="binding site" evidence="8">
    <location>
        <position position="71"/>
    </location>
    <ligand>
        <name>GTP</name>
        <dbReference type="ChEBI" id="CHEBI:37565"/>
    </ligand>
</feature>
<feature type="domain" description="MobA-like NTP transferase" evidence="9">
    <location>
        <begin position="10"/>
        <end position="204"/>
    </location>
</feature>
<comment type="similarity">
    <text evidence="8">Belongs to the MobA family.</text>
</comment>
<comment type="subunit">
    <text evidence="8">Monomer.</text>
</comment>
<evidence type="ECO:0000259" key="9">
    <source>
        <dbReference type="Pfam" id="PF12804"/>
    </source>
</evidence>
<comment type="cofactor">
    <cofactor evidence="8">
        <name>Mg(2+)</name>
        <dbReference type="ChEBI" id="CHEBI:18420"/>
    </cofactor>
</comment>
<keyword evidence="1 8" id="KW-0963">Cytoplasm</keyword>
<keyword evidence="4 8" id="KW-0547">Nucleotide-binding</keyword>
<dbReference type="Pfam" id="PF12804">
    <property type="entry name" value="NTP_transf_3"/>
    <property type="match status" value="1"/>
</dbReference>
<dbReference type="AlphaFoldDB" id="A0A0F5K2J3"/>
<dbReference type="OrthoDB" id="9788394at2"/>
<comment type="caution">
    <text evidence="8">Lacks conserved residue(s) required for the propagation of feature annotation.</text>
</comment>
<gene>
    <name evidence="8" type="primary">mobA</name>
    <name evidence="10" type="ORF">WM40_08590</name>
</gene>
<dbReference type="EC" id="2.7.7.77" evidence="8"/>